<evidence type="ECO:0000313" key="2">
    <source>
        <dbReference type="Proteomes" id="UP000824230"/>
    </source>
</evidence>
<sequence>MLQNLKDAGCGKELIRKFMELPESREGEQINLLTAHREKLLQKIHKEERQITCLDYLIYQIKHRKA</sequence>
<dbReference type="EMBL" id="DXFG01000151">
    <property type="protein sequence ID" value="HIX37704.1"/>
    <property type="molecule type" value="Genomic_DNA"/>
</dbReference>
<reference evidence="1" key="2">
    <citation type="submission" date="2021-04" db="EMBL/GenBank/DDBJ databases">
        <authorList>
            <person name="Gilroy R."/>
        </authorList>
    </citation>
    <scope>NUCLEOTIDE SEQUENCE</scope>
    <source>
        <strain evidence="1">ChiHjej12B11-1927</strain>
    </source>
</reference>
<organism evidence="1 2">
    <name type="scientific">Candidatus Blautia pullistercoris</name>
    <dbReference type="NCBI Taxonomy" id="2838499"/>
    <lineage>
        <taxon>Bacteria</taxon>
        <taxon>Bacillati</taxon>
        <taxon>Bacillota</taxon>
        <taxon>Clostridia</taxon>
        <taxon>Lachnospirales</taxon>
        <taxon>Lachnospiraceae</taxon>
        <taxon>Blautia</taxon>
    </lineage>
</organism>
<name>A0A9D1VMB5_9FIRM</name>
<comment type="caution">
    <text evidence="1">The sequence shown here is derived from an EMBL/GenBank/DDBJ whole genome shotgun (WGS) entry which is preliminary data.</text>
</comment>
<gene>
    <name evidence="1" type="ORF">H9738_07540</name>
</gene>
<proteinExistence type="predicted"/>
<evidence type="ECO:0000313" key="1">
    <source>
        <dbReference type="EMBL" id="HIX37704.1"/>
    </source>
</evidence>
<dbReference type="AlphaFoldDB" id="A0A9D1VMB5"/>
<accession>A0A9D1VMB5</accession>
<reference evidence="1" key="1">
    <citation type="journal article" date="2021" name="PeerJ">
        <title>Extensive microbial diversity within the chicken gut microbiome revealed by metagenomics and culture.</title>
        <authorList>
            <person name="Gilroy R."/>
            <person name="Ravi A."/>
            <person name="Getino M."/>
            <person name="Pursley I."/>
            <person name="Horton D.L."/>
            <person name="Alikhan N.F."/>
            <person name="Baker D."/>
            <person name="Gharbi K."/>
            <person name="Hall N."/>
            <person name="Watson M."/>
            <person name="Adriaenssens E.M."/>
            <person name="Foster-Nyarko E."/>
            <person name="Jarju S."/>
            <person name="Secka A."/>
            <person name="Antonio M."/>
            <person name="Oren A."/>
            <person name="Chaudhuri R.R."/>
            <person name="La Ragione R."/>
            <person name="Hildebrand F."/>
            <person name="Pallen M.J."/>
        </authorList>
    </citation>
    <scope>NUCLEOTIDE SEQUENCE</scope>
    <source>
        <strain evidence="1">ChiHjej12B11-1927</strain>
    </source>
</reference>
<protein>
    <submittedName>
        <fullName evidence="1">Uncharacterized protein</fullName>
    </submittedName>
</protein>
<dbReference type="Proteomes" id="UP000824230">
    <property type="component" value="Unassembled WGS sequence"/>
</dbReference>